<name>A0A2P5B608_TREOI</name>
<sequence length="226" mass="24879">MENIESILNNSLVISDEDDDEVCLDDEVVHEKFTRGKVDSCLEVEADKNGCCWSRFARVRVRLDVTSSVKYRTKVLGVINTNQCEGKDIREDKNSRPEACVVSDKGEGDLVAAASVRDGVKSDLDPVPSLSKMVFNATAITPPSNTTSAIGHKCHKWKKKMRKSRWKVEGSLASVSCLAVKRKGQDEFGGDSKQYRVLGDLTLSSGSVGISLALDHHELFIMDCQV</sequence>
<accession>A0A2P5B608</accession>
<dbReference type="EMBL" id="JXTC01000598">
    <property type="protein sequence ID" value="PON44228.1"/>
    <property type="molecule type" value="Genomic_DNA"/>
</dbReference>
<proteinExistence type="predicted"/>
<organism evidence="1 2">
    <name type="scientific">Trema orientale</name>
    <name type="common">Charcoal tree</name>
    <name type="synonym">Celtis orientalis</name>
    <dbReference type="NCBI Taxonomy" id="63057"/>
    <lineage>
        <taxon>Eukaryota</taxon>
        <taxon>Viridiplantae</taxon>
        <taxon>Streptophyta</taxon>
        <taxon>Embryophyta</taxon>
        <taxon>Tracheophyta</taxon>
        <taxon>Spermatophyta</taxon>
        <taxon>Magnoliopsida</taxon>
        <taxon>eudicotyledons</taxon>
        <taxon>Gunneridae</taxon>
        <taxon>Pentapetalae</taxon>
        <taxon>rosids</taxon>
        <taxon>fabids</taxon>
        <taxon>Rosales</taxon>
        <taxon>Cannabaceae</taxon>
        <taxon>Trema</taxon>
    </lineage>
</organism>
<dbReference type="AlphaFoldDB" id="A0A2P5B608"/>
<comment type="caution">
    <text evidence="1">The sequence shown here is derived from an EMBL/GenBank/DDBJ whole genome shotgun (WGS) entry which is preliminary data.</text>
</comment>
<dbReference type="Proteomes" id="UP000237000">
    <property type="component" value="Unassembled WGS sequence"/>
</dbReference>
<evidence type="ECO:0000313" key="1">
    <source>
        <dbReference type="EMBL" id="PON44228.1"/>
    </source>
</evidence>
<dbReference type="InParanoid" id="A0A2P5B608"/>
<reference evidence="2" key="1">
    <citation type="submission" date="2016-06" db="EMBL/GenBank/DDBJ databases">
        <title>Parallel loss of symbiosis genes in relatives of nitrogen-fixing non-legume Parasponia.</title>
        <authorList>
            <person name="Van Velzen R."/>
            <person name="Holmer R."/>
            <person name="Bu F."/>
            <person name="Rutten L."/>
            <person name="Van Zeijl A."/>
            <person name="Liu W."/>
            <person name="Santuari L."/>
            <person name="Cao Q."/>
            <person name="Sharma T."/>
            <person name="Shen D."/>
            <person name="Roswanjaya Y."/>
            <person name="Wardhani T."/>
            <person name="Kalhor M.S."/>
            <person name="Jansen J."/>
            <person name="Van den Hoogen J."/>
            <person name="Gungor B."/>
            <person name="Hartog M."/>
            <person name="Hontelez J."/>
            <person name="Verver J."/>
            <person name="Yang W.-C."/>
            <person name="Schijlen E."/>
            <person name="Repin R."/>
            <person name="Schilthuizen M."/>
            <person name="Schranz E."/>
            <person name="Heidstra R."/>
            <person name="Miyata K."/>
            <person name="Fedorova E."/>
            <person name="Kohlen W."/>
            <person name="Bisseling T."/>
            <person name="Smit S."/>
            <person name="Geurts R."/>
        </authorList>
    </citation>
    <scope>NUCLEOTIDE SEQUENCE [LARGE SCALE GENOMIC DNA]</scope>
    <source>
        <strain evidence="2">cv. RG33-2</strain>
    </source>
</reference>
<keyword evidence="2" id="KW-1185">Reference proteome</keyword>
<evidence type="ECO:0000313" key="2">
    <source>
        <dbReference type="Proteomes" id="UP000237000"/>
    </source>
</evidence>
<protein>
    <submittedName>
        <fullName evidence="1">Uncharacterized protein</fullName>
    </submittedName>
</protein>
<gene>
    <name evidence="1" type="ORF">TorRG33x02_331320</name>
</gene>